<dbReference type="eggNOG" id="arCOG04883">
    <property type="taxonomic scope" value="Archaea"/>
</dbReference>
<organism evidence="1 2">
    <name type="scientific">Thermococcus sibiricus (strain DSM 12597 / MM 739)</name>
    <dbReference type="NCBI Taxonomy" id="604354"/>
    <lineage>
        <taxon>Archaea</taxon>
        <taxon>Methanobacteriati</taxon>
        <taxon>Methanobacteriota</taxon>
        <taxon>Thermococci</taxon>
        <taxon>Thermococcales</taxon>
        <taxon>Thermococcaceae</taxon>
        <taxon>Thermococcus</taxon>
    </lineage>
</organism>
<dbReference type="InterPro" id="IPR037171">
    <property type="entry name" value="NagB/RpiA_transferase-like"/>
</dbReference>
<dbReference type="HOGENOM" id="CLU_087835_0_0_2"/>
<dbReference type="GeneID" id="8096744"/>
<evidence type="ECO:0000313" key="2">
    <source>
        <dbReference type="Proteomes" id="UP000009079"/>
    </source>
</evidence>
<dbReference type="Proteomes" id="UP000009079">
    <property type="component" value="Chromosome"/>
</dbReference>
<dbReference type="KEGG" id="tsi:TSIB_1734"/>
<dbReference type="SUPFAM" id="SSF100950">
    <property type="entry name" value="NagB/RpiA/CoA transferase-like"/>
    <property type="match status" value="1"/>
</dbReference>
<dbReference type="RefSeq" id="WP_015850001.1">
    <property type="nucleotide sequence ID" value="NC_012883.1"/>
</dbReference>
<dbReference type="STRING" id="604354.TSIB_1734"/>
<dbReference type="AlphaFoldDB" id="C6A590"/>
<name>C6A590_THESM</name>
<dbReference type="Gene3D" id="3.40.50.1360">
    <property type="match status" value="1"/>
</dbReference>
<protein>
    <submittedName>
        <fullName evidence="1">Uncharacterized protein</fullName>
    </submittedName>
</protein>
<evidence type="ECO:0000313" key="1">
    <source>
        <dbReference type="EMBL" id="ACS90785.1"/>
    </source>
</evidence>
<reference evidence="1 2" key="1">
    <citation type="journal article" date="2009" name="Appl. Environ. Microbiol.">
        <title>Metabolic versatility and indigenous origin of the archaeon Thermococcus sibiricus, isolated from a siberian oil reservoir, as revealed by genome analysis.</title>
        <authorList>
            <person name="Mardanov A.V."/>
            <person name="Ravin N.V."/>
            <person name="Svetlitchnyi V.A."/>
            <person name="Beletsky A.V."/>
            <person name="Miroshnichenko M.L."/>
            <person name="Bonch-Osmolovskaya E.A."/>
            <person name="Skryabin K.G."/>
        </authorList>
    </citation>
    <scope>NUCLEOTIDE SEQUENCE [LARGE SCALE GENOMIC DNA]</scope>
    <source>
        <strain evidence="2">DSM 12597 / MM 739</strain>
    </source>
</reference>
<proteinExistence type="predicted"/>
<gene>
    <name evidence="1" type="ordered locus">TSIB_1734</name>
</gene>
<dbReference type="EMBL" id="CP001463">
    <property type="protein sequence ID" value="ACS90785.1"/>
    <property type="molecule type" value="Genomic_DNA"/>
</dbReference>
<keyword evidence="2" id="KW-1185">Reference proteome</keyword>
<dbReference type="OrthoDB" id="98447at2157"/>
<sequence>MQRALVTLTPSESKRLIAKAIVALEEVQHALENGFVYIATGTTAAYVAEEILREKIEKEKWTVGTISKGRTCVTAKKTWPKHLVLYKGKPYEGEPLEALKEMGPDDVYIKGANAIDQNWNVAVFAAAPDGGTIGRTFGWTITKGVITITPISLEKFTPTPVEVSAKLTGIYSFDWGTGLYAALVPIPHAIPVTEVEAYEILANVDAIPIASGGAGGAEGSVTLVLEGDEEDMEKAKEITKAVKGEPPLKPYTEEDCSICPFAKVCGIGTGVF</sequence>
<accession>C6A590</accession>